<keyword evidence="31 32" id="KW-1160">Virus entry into host cell</keyword>
<comment type="subcellular location">
    <subcellularLocation>
        <location evidence="3">Host cell membrane</location>
        <topology evidence="3">Peripheral membrane protein</topology>
    </subcellularLocation>
    <subcellularLocation>
        <location evidence="1">Host cell membrane</location>
        <topology evidence="1">Single-pass type I membrane protein</topology>
    </subcellularLocation>
    <subcellularLocation>
        <location evidence="2">Host endosome membrane</location>
        <topology evidence="2">Peripheral membrane protein</topology>
    </subcellularLocation>
    <subcellularLocation>
        <location evidence="5">Host endosome membrane</location>
        <topology evidence="5">Single-pass type I membrane protein</topology>
    </subcellularLocation>
    <subcellularLocation>
        <location evidence="6">Virion membrane</location>
        <topology evidence="6">Peripheral membrane protein</topology>
    </subcellularLocation>
    <subcellularLocation>
        <location evidence="4">Virion membrane</location>
        <topology evidence="4">Single-pass type I membrane protein</topology>
    </subcellularLocation>
</comment>
<reference evidence="36" key="1">
    <citation type="journal article" date="2018" name="Cell Rep.">
        <title>Completeness of HIV-1 Envelope Glycan Shield at Transmission Determines Neutralization Breadth.</title>
        <authorList>
            <person name="Wagh K."/>
            <person name="Kreider E.F."/>
            <person name="Li Y."/>
            <person name="Barbian H.J."/>
            <person name="Learn G.H."/>
            <person name="Giorgi E."/>
            <person name="Hraber P.T."/>
            <person name="Decker T.G."/>
            <person name="Smith A.G."/>
            <person name="Gondim M.V."/>
            <person name="Gillis L."/>
            <person name="Wandzilak J."/>
            <person name="Chuang G.Y."/>
            <person name="Rawi R."/>
            <person name="Cai F."/>
            <person name="Pellegrino P."/>
            <person name="Williams I."/>
            <person name="Overbaugh J."/>
            <person name="Gao F."/>
            <person name="Kwong P.D."/>
            <person name="Haynes B.F."/>
            <person name="Shaw G.M."/>
            <person name="Borrow P."/>
            <person name="Seaman M.S."/>
            <person name="Hahn B.H."/>
            <person name="Korber B."/>
        </authorList>
    </citation>
    <scope>NUCLEOTIDE SEQUENCE</scope>
    <source>
        <strain evidence="36">CH0752_3_d0444_ipe023_4_49</strain>
    </source>
</reference>
<comment type="domain">
    <text evidence="32 33">The 17 amino acids long immunosuppressive region is present in many retroviral envelope proteins. Synthetic peptides derived from this relatively conserved sequence inhibit immune function in vitro and in vivo.</text>
</comment>
<dbReference type="Gene3D" id="2.170.40.20">
    <property type="entry name" value="Human immunodeficiency virus 1, Gp160, envelope glycoprotein"/>
    <property type="match status" value="2"/>
</dbReference>
<dbReference type="InterPro" id="IPR037527">
    <property type="entry name" value="Gp160"/>
</dbReference>
<evidence type="ECO:0000256" key="30">
    <source>
        <dbReference type="ARBA" id="ARBA00023288"/>
    </source>
</evidence>
<feature type="transmembrane region" description="Helical" evidence="33">
    <location>
        <begin position="680"/>
        <end position="707"/>
    </location>
</feature>
<comment type="function">
    <text evidence="32">Transmembrane protein gp41: Acts as a class I viral fusion protein. Under the current model, the protein has at least 3 conformational states: pre-fusion native state, pre-hairpin intermediate state, and post-fusion hairpin state. During fusion of viral and target intracellular membranes, the coiled coil regions (heptad repeats) assume a trimer-of-hairpins structure, positioning the fusion peptide in close proximity to the C-terminal region of the ectodomain. The formation of this structure appears to drive apposition and subsequent fusion of viral and target cell membranes. Complete fusion occurs in host cell endosomes and is dynamin-dependent, however some lipid transfer might occur at the plasma membrane. The virus undergoes clathrin-dependent internalization long before endosomal fusion, thus minimizing the surface exposure of conserved viral epitopes during fusion and reducing the efficacy of inhibitors targeting these epitopes. Membranes fusion leads to delivery of the nucleocapsid into the cytoplasm.</text>
</comment>
<feature type="region of interest" description="CD4-binding loop" evidence="32">
    <location>
        <begin position="365"/>
        <end position="375"/>
    </location>
</feature>
<evidence type="ECO:0000256" key="9">
    <source>
        <dbReference type="ARBA" id="ARBA00022511"/>
    </source>
</evidence>
<dbReference type="GO" id="GO:0075512">
    <property type="term" value="P:clathrin-dependent endocytosis of virus by host cell"/>
    <property type="evidence" value="ECO:0007669"/>
    <property type="project" value="UniProtKB-UniRule"/>
</dbReference>
<dbReference type="FunFam" id="2.170.40.20:FF:000003">
    <property type="entry name" value="Envelope glycoprotein gp160"/>
    <property type="match status" value="1"/>
</dbReference>
<dbReference type="GO" id="GO:0005198">
    <property type="term" value="F:structural molecule activity"/>
    <property type="evidence" value="ECO:0007669"/>
    <property type="project" value="UniProtKB-UniRule"/>
</dbReference>
<feature type="disulfide bond" evidence="32">
    <location>
        <begin position="221"/>
        <end position="250"/>
    </location>
</feature>
<dbReference type="CDD" id="cd09909">
    <property type="entry name" value="HIV-1-like_HR1-HR2"/>
    <property type="match status" value="1"/>
</dbReference>
<feature type="disulfide bond" evidence="32">
    <location>
        <begin position="231"/>
        <end position="242"/>
    </location>
</feature>
<comment type="function">
    <text evidence="32">Envelope glycoprotein gp160: Oligomerizes in the host endoplasmic reticulum into predominantly trimers. In a second time, gp160 transits in the host Golgi, where glycosylation is completed. The precursor is then proteolytically cleaved in the trans-Golgi and thereby activated by cellular furin or furin-like proteases to produce gp120 and gp41.</text>
</comment>
<keyword evidence="29 32" id="KW-0899">Viral immunoevasion</keyword>
<feature type="region of interest" description="Immunosuppression" evidence="32">
    <location>
        <begin position="576"/>
        <end position="594"/>
    </location>
</feature>
<comment type="domain">
    <text evidence="32">The YXXL motif is involved in determining the exact site of viral release at the surface of infected mononuclear cells and promotes endocytosis. YXXL and di-leucine endocytosis motifs interact directly or indirectly with the clathrin adapter complexes, opperate independently, and their activities are not additive.</text>
</comment>
<feature type="chain" id="PRO_5023511740" description="Envelope glycoprotein gp160" evidence="32">
    <location>
        <begin position="32"/>
        <end position="865"/>
    </location>
</feature>
<evidence type="ECO:0000256" key="28">
    <source>
        <dbReference type="ARBA" id="ARBA00023180"/>
    </source>
</evidence>
<comment type="PTM">
    <text evidence="32">Palmitoylation of the transmembrane protein and of Env polyprotein (prior to its proteolytic cleavage) is essential for their association with host cell membrane lipid rafts. Palmitoylation is therefore required for envelope trafficking to classical lipid rafts, but not for viral replication.</text>
</comment>
<dbReference type="GO" id="GO:0020002">
    <property type="term" value="C:host cell plasma membrane"/>
    <property type="evidence" value="ECO:0007669"/>
    <property type="project" value="UniProtKB-SubCell"/>
</dbReference>
<keyword evidence="19 32" id="KW-1043">Host membrane</keyword>
<comment type="caution">
    <text evidence="32 33">Lacks conserved residue(s) required for the propagation of feature annotation.</text>
</comment>
<keyword evidence="14 32" id="KW-0812">Transmembrane</keyword>
<evidence type="ECO:0000256" key="4">
    <source>
        <dbReference type="ARBA" id="ARBA00004563"/>
    </source>
</evidence>
<dbReference type="FunFam" id="2.170.40.20:FF:000004">
    <property type="entry name" value="Envelope glycoprotein gp160"/>
    <property type="match status" value="1"/>
</dbReference>
<dbReference type="GO" id="GO:0039654">
    <property type="term" value="P:fusion of virus membrane with host endosome membrane"/>
    <property type="evidence" value="ECO:0007669"/>
    <property type="project" value="UniProtKB-UniRule"/>
</dbReference>
<keyword evidence="24 32" id="KW-0175">Coiled coil</keyword>
<evidence type="ECO:0000256" key="24">
    <source>
        <dbReference type="ARBA" id="ARBA00023054"/>
    </source>
</evidence>
<feature type="transmembrane region" description="Helical" evidence="33">
    <location>
        <begin position="513"/>
        <end position="537"/>
    </location>
</feature>
<feature type="coiled-coil region" evidence="32">
    <location>
        <begin position="635"/>
        <end position="669"/>
    </location>
</feature>
<evidence type="ECO:0000256" key="16">
    <source>
        <dbReference type="ARBA" id="ARBA00022729"/>
    </source>
</evidence>
<feature type="disulfide bond" evidence="32">
    <location>
        <begin position="600"/>
        <end position="606"/>
    </location>
</feature>
<comment type="PTM">
    <text evidence="32">Highly glycosylated by host. The high number of glycan on the protein is reffered to as 'glycan shield' because it contributes to hide protein sequence from adaptive immune system.</text>
</comment>
<dbReference type="GO" id="GO:1903908">
    <property type="term" value="P:positive regulation of plasma membrane raft polarization"/>
    <property type="evidence" value="ECO:0007669"/>
    <property type="project" value="UniProtKB-UniRule"/>
</dbReference>
<comment type="PTM">
    <text evidence="32">Specific enzymatic cleavages in vivo yield mature proteins. Envelope glycoproteins are synthesized as a inactive precursor that is heavily N-glycosylated and processed likely by host cell furin in the Golgi to yield the mature SU and TM proteins. The cleavage site between SU and TM requires the minimal sequence [KR]-X-[KR]-R. About 2 of the 9 disulfide bonds of gp41 are reduced by P4HB/PDI, following binding to CD4 receptor.</text>
</comment>
<keyword evidence="13 32" id="KW-0165">Cleavage on pair of basic residues</keyword>
<comment type="subcellular location">
    <molecule>Transmembrane protein gp41</molecule>
    <subcellularLocation>
        <location evidence="32">Virion membrane</location>
        <topology evidence="32">Single-pass type I membrane protein</topology>
    </subcellularLocation>
    <subcellularLocation>
        <location evidence="32">Host cell membrane</location>
        <topology evidence="32">Single-pass type I membrane protein</topology>
    </subcellularLocation>
    <subcellularLocation>
        <location evidence="32">Host endosome membrane</location>
        <topology evidence="32">Single-pass type I membrane protein</topology>
    </subcellularLocation>
    <text evidence="32">It is probably concentrated at the site of budding and incorporated into the virions possibly by contacts between the cytoplasmic tail of Env and the N-terminus of Gag.</text>
</comment>
<dbReference type="InterPro" id="IPR000777">
    <property type="entry name" value="HIV1_Gp120"/>
</dbReference>
<dbReference type="GO" id="GO:0055036">
    <property type="term" value="C:virion membrane"/>
    <property type="evidence" value="ECO:0007669"/>
    <property type="project" value="UniProtKB-SubCell"/>
</dbReference>
<evidence type="ECO:0000256" key="1">
    <source>
        <dbReference type="ARBA" id="ARBA00004402"/>
    </source>
</evidence>
<evidence type="ECO:0000313" key="36">
    <source>
        <dbReference type="EMBL" id="AYX64152.1"/>
    </source>
</evidence>
<evidence type="ECO:0000259" key="35">
    <source>
        <dbReference type="Pfam" id="PF00517"/>
    </source>
</evidence>
<comment type="miscellaneous">
    <text evidence="32">Inhibitors targeting HIV-1 viral envelope proteins are used as antiretroviral drugs. Attachment of virions to the cell surface via non-specific interactions and CD4 binding can be blocked by inhibitors that include cyanovirin-N, cyclotriazadisulfonamide analogs, PRO 2000, TNX 355 and PRO 542. In addition, BMS 806 can block CD4-induced conformational changes. Env interactions with the coreceptor molecules can be targeted by CCR5 antagonists including SCH-D, maraviroc (UK 427857) and aplaviroc (GW 873140), and the CXCR4 antagonist AMD 070. Fusion of viral and cellular membranes can be inhibited by peptides such as enfuvirtide and tifuvirtide (T 1249). Resistance to inhibitors associated with mutations in Env are observed. Most of the time, single mutations confer only a modest reduction in drug susceptibility. Combination of several mutations is usually required to develop a high-level drug resistance.</text>
</comment>
<comment type="subunit">
    <text evidence="32">The mature envelope protein (Env) consists of a homotrimer of non-covalently associated gp120-gp41 heterodimers. The resulting complex protrudes from the virus surface as a spike. There seems to be as few as 10 spikes on the average virion. Surface protein gp120 interacts with host CD4, CCR5 and CXCR4. Gp120 also interacts with the C-type lectins CD209/DC-SIGN and CLEC4M/DC-SIGNR (collectively referred to as DC-SIGN(R)). Gp120 and gp41 interact with GalCer. Gp120 interacts with host ITGA4/ITGB7 complex; on CD4+ T-cells, this interaction results in rapid activation of integrin ITGAL/LFA-1, which facilitates efficient cell-to-cell spreading of HIV-1. Gp120 interacts with cell-associated heparan sulfate; this interaction increases virus infectivity on permissive cells and may be involved in infection of CD4- cells.</text>
</comment>
<dbReference type="InterPro" id="IPR000328">
    <property type="entry name" value="GP41-like"/>
</dbReference>
<evidence type="ECO:0000256" key="23">
    <source>
        <dbReference type="ARBA" id="ARBA00023046"/>
    </source>
</evidence>
<dbReference type="GO" id="GO:0019031">
    <property type="term" value="C:viral envelope"/>
    <property type="evidence" value="ECO:0007669"/>
    <property type="project" value="UniProtKB-KW"/>
</dbReference>
<evidence type="ECO:0000256" key="26">
    <source>
        <dbReference type="ARBA" id="ARBA00023139"/>
    </source>
</evidence>
<feature type="domain" description="Human immunodeficiency virus 1 envelope glycoprotein Gp120" evidence="34">
    <location>
        <begin position="33"/>
        <end position="512"/>
    </location>
</feature>
<accession>A0A3G5PR35</accession>
<evidence type="ECO:0000256" key="31">
    <source>
        <dbReference type="ARBA" id="ARBA00023296"/>
    </source>
</evidence>
<keyword evidence="9 32" id="KW-1032">Host cell membrane</keyword>
<dbReference type="GO" id="GO:0016020">
    <property type="term" value="C:membrane"/>
    <property type="evidence" value="ECO:0007669"/>
    <property type="project" value="UniProtKB-UniRule"/>
</dbReference>
<dbReference type="GO" id="GO:0044175">
    <property type="term" value="C:host cell endosome membrane"/>
    <property type="evidence" value="ECO:0007669"/>
    <property type="project" value="UniProtKB-SubCell"/>
</dbReference>
<evidence type="ECO:0000256" key="33">
    <source>
        <dbReference type="RuleBase" id="RU363095"/>
    </source>
</evidence>
<keyword evidence="16 32" id="KW-0732">Signal</keyword>
<dbReference type="GO" id="GO:1903911">
    <property type="term" value="P:positive regulation of receptor clustering"/>
    <property type="evidence" value="ECO:0007669"/>
    <property type="project" value="UniProtKB-UniRule"/>
</dbReference>
<comment type="function">
    <text evidence="32">Surface protein gp120: Attaches the virus to the host lymphoid cell by binding to the primary receptor CD4. This interaction induces a structural rearrangement creating a high affinity binding site for a chemokine coreceptor like CXCR4 and/or CCR5. Acts as a ligand for CD209/DC-SIGN and CLEC4M/DC-SIGNR, which are respectively found on dendritic cells (DCs), and on endothelial cells of liver sinusoids and lymph node sinuses. These interactions allow capture of viral particles at mucosal surfaces by these cells and subsequent transmission to permissive cells. HIV subverts the migration properties of dendritic cells to gain access to CD4+ T-cells in lymph nodes. Virus transmission to permissive T-cells occurs either in trans (without DCs infection, through viral capture and transmission), or in cis (following DCs productive infection, through the usual CD4-gp120 interaction), thereby inducing a robust infection. In trans infection, bound virions remain infectious over days and it is proposed that they are not degraded, but protected in non-lysosomal acidic organelles within the DCs close to the cell membrane thus contributing to the viral infectious potential during DCs' migration from the periphery to the lymphoid tissues. On arrival at lymphoid tissues, intact virions recycle back to DCs' cell surface allowing virus transmission to CD4+ T-cells.</text>
</comment>
<feature type="chain" id="PRO_5023511739" description="Transmembrane protein gp41" evidence="32">
    <location>
        <begin position="513"/>
        <end position="865"/>
    </location>
</feature>
<evidence type="ECO:0000256" key="10">
    <source>
        <dbReference type="ARBA" id="ARBA00022570"/>
    </source>
</evidence>
<keyword evidence="27 32" id="KW-1015">Disulfide bond</keyword>
<evidence type="ECO:0000256" key="14">
    <source>
        <dbReference type="ARBA" id="ARBA00022692"/>
    </source>
</evidence>
<comment type="domain">
    <text evidence="32">The membrane proximal external region (MPER) present in gp41 is a tryptophan-rich region recognized by the antibodies 2F5, Z13, and 4E10. MPER seems to play a role in fusion.</text>
</comment>
<gene>
    <name evidence="32 36" type="primary">env</name>
</gene>
<evidence type="ECO:0000256" key="17">
    <source>
        <dbReference type="ARBA" id="ARBA00022804"/>
    </source>
</evidence>
<evidence type="ECO:0000256" key="11">
    <source>
        <dbReference type="ARBA" id="ARBA00022581"/>
    </source>
</evidence>
<dbReference type="SUPFAM" id="SSF56502">
    <property type="entry name" value="gp120 core"/>
    <property type="match status" value="2"/>
</dbReference>
<feature type="disulfide bond" evidence="32">
    <location>
        <begin position="53"/>
        <end position="73"/>
    </location>
</feature>
<keyword evidence="23 32" id="KW-1039">Host endosome</keyword>
<keyword evidence="22 32" id="KW-1133">Transmembrane helix</keyword>
<feature type="domain" description="Retroviral envelope protein GP41-like" evidence="35">
    <location>
        <begin position="532"/>
        <end position="722"/>
    </location>
</feature>
<keyword evidence="21 32" id="KW-1164">Virus endocytosis by host</keyword>
<name>A0A3G5PR35_HV1</name>
<keyword evidence="30 32" id="KW-0449">Lipoprotein</keyword>
<feature type="topological domain" description="Cytoplasmic" evidence="32">
    <location>
        <begin position="708"/>
        <end position="865"/>
    </location>
</feature>
<comment type="subcellular location">
    <molecule>Surface protein gp120</molecule>
    <subcellularLocation>
        <location evidence="32">Virion membrane</location>
        <topology evidence="32">Peripheral membrane protein</topology>
    </subcellularLocation>
    <subcellularLocation>
        <location evidence="32">Host cell membrane</location>
        <topology evidence="32">Peripheral membrane protein</topology>
    </subcellularLocation>
    <subcellularLocation>
        <location evidence="32">Host endosome membrane</location>
        <topology evidence="32">Single-pass type I membrane protein</topology>
    </subcellularLocation>
    <text evidence="32">The surface protein is not anchored to the viral envelope, but associates with the extravirion surface through its binding to TM. It is probably concentrated at the site of budding and incorporated into the virions possibly by contacts between the cytoplasmic tail of Env and the N-terminus of Gag.</text>
</comment>
<feature type="transmembrane region" description="Helical" evidence="33">
    <location>
        <begin position="12"/>
        <end position="29"/>
    </location>
</feature>
<dbReference type="InterPro" id="IPR036377">
    <property type="entry name" value="Gp120_core_sf"/>
</dbReference>
<comment type="domain">
    <text evidence="32">Some of the most genetically diverse regions of the viral genome are present in Env. They are called variable regions 1 through 5 (V1 through V5). Coreceptor usage of gp120 is determined mainly by the primary structure of the third variable region (V3) in the outer domain of gp120. The sequence of V3 determines which coreceptor, CCR5 and/or CXCR4 (corresponding to R5/macrophage, X4/T cell and R5X4/T cell and macrophage tropism), is used to trigger the fusion potential of the Env complex, and hence which cells the virus can infect. Binding to CCR5 involves a region adjacent in addition to V3.</text>
</comment>
<keyword evidence="17 32" id="KW-1161">Viral attachment to host cell</keyword>
<keyword evidence="20 32" id="KW-0261">Viral envelope protein</keyword>
<feature type="lipid moiety-binding region" description="S-palmitoyl cysteine; by host" evidence="32">
    <location>
        <position position="766"/>
    </location>
</feature>
<dbReference type="Pfam" id="PF00516">
    <property type="entry name" value="GP120"/>
    <property type="match status" value="1"/>
</dbReference>
<evidence type="ECO:0000256" key="6">
    <source>
        <dbReference type="ARBA" id="ARBA00004650"/>
    </source>
</evidence>
<feature type="region of interest" description="MPER; binding to GalCer" evidence="32">
    <location>
        <begin position="664"/>
        <end position="685"/>
    </location>
</feature>
<evidence type="ECO:0000256" key="12">
    <source>
        <dbReference type="ARBA" id="ARBA00022595"/>
    </source>
</evidence>
<organism evidence="36">
    <name type="scientific">Human immunodeficiency virus type 1</name>
    <name type="common">HIV-1</name>
    <dbReference type="NCBI Taxonomy" id="11676"/>
    <lineage>
        <taxon>Viruses</taxon>
        <taxon>Riboviria</taxon>
        <taxon>Pararnavirae</taxon>
        <taxon>Artverviricota</taxon>
        <taxon>Revtraviricetes</taxon>
        <taxon>Ortervirales</taxon>
        <taxon>Retroviridae</taxon>
        <taxon>Orthoretrovirinae</taxon>
        <taxon>Lentivirus</taxon>
        <taxon>Lentivirus humimdef1</taxon>
    </lineage>
</organism>
<comment type="miscellaneous">
    <text evidence="32">HIV-1 lineages are divided in three main groups, M (for Major), O (for Outlier), and N (for New, or Non-M, Non-O). The vast majority of strains found worldwide belong to the group M. Group O seems to be endemic to and largely confined to Cameroon and neighboring countries in West Central Africa, where these viruses represent a small minority of HIV-1 strains. The group N is represented by a limited number of isolates from Cameroonian persons. The group M is further subdivided in 9 clades or subtypes (A to D, F to H, J and K).</text>
</comment>
<keyword evidence="18 32" id="KW-0946">Virion</keyword>
<keyword evidence="10 32" id="KW-1165">Clathrin-mediated endocytosis of virus by host</keyword>
<dbReference type="Gene3D" id="1.10.287.210">
    <property type="match status" value="1"/>
</dbReference>
<evidence type="ECO:0000256" key="25">
    <source>
        <dbReference type="ARBA" id="ARBA00023136"/>
    </source>
</evidence>
<evidence type="ECO:0000256" key="5">
    <source>
        <dbReference type="ARBA" id="ARBA00004578"/>
    </source>
</evidence>
<keyword evidence="28 32" id="KW-0325">Glycoprotein</keyword>
<evidence type="ECO:0000256" key="3">
    <source>
        <dbReference type="ARBA" id="ARBA00004505"/>
    </source>
</evidence>
<evidence type="ECO:0000256" key="32">
    <source>
        <dbReference type="HAMAP-Rule" id="MF_04083"/>
    </source>
</evidence>
<keyword evidence="25 32" id="KW-0472">Membrane</keyword>
<comment type="similarity">
    <text evidence="32">Belongs to the HIV-1 env protein family.</text>
</comment>
<comment type="domain">
    <text evidence="32">The CD4-binding region is targeted by the antibody b12.</text>
</comment>
<keyword evidence="11 32" id="KW-0945">Host-virus interaction</keyword>
<keyword evidence="7 32" id="KW-1168">Fusion of virus membrane with host membrane</keyword>
<organismHost>
    <name type="scientific">Homo sapiens</name>
    <name type="common">Human</name>
    <dbReference type="NCBI Taxonomy" id="9606"/>
</organismHost>
<evidence type="ECO:0000256" key="27">
    <source>
        <dbReference type="ARBA" id="ARBA00023157"/>
    </source>
</evidence>
<evidence type="ECO:0000256" key="15">
    <source>
        <dbReference type="ARBA" id="ARBA00022703"/>
    </source>
</evidence>
<evidence type="ECO:0000256" key="19">
    <source>
        <dbReference type="ARBA" id="ARBA00022870"/>
    </source>
</evidence>
<keyword evidence="15 32" id="KW-0053">Apoptosis</keyword>
<dbReference type="Gene3D" id="1.20.5.490">
    <property type="entry name" value="Single helix bin"/>
    <property type="match status" value="1"/>
</dbReference>
<evidence type="ECO:0000259" key="34">
    <source>
        <dbReference type="Pfam" id="PF00516"/>
    </source>
</evidence>
<dbReference type="GO" id="GO:0052031">
    <property type="term" value="P:symbiont-mediated perturbation of host defense response"/>
    <property type="evidence" value="ECO:0007669"/>
    <property type="project" value="UniProtKB-UniRule"/>
</dbReference>
<keyword evidence="26 32" id="KW-0564">Palmitate</keyword>
<evidence type="ECO:0000256" key="20">
    <source>
        <dbReference type="ARBA" id="ARBA00022879"/>
    </source>
</evidence>
<evidence type="ECO:0000256" key="29">
    <source>
        <dbReference type="ARBA" id="ARBA00023280"/>
    </source>
</evidence>
<dbReference type="SUPFAM" id="SSF58069">
    <property type="entry name" value="Virus ectodomain"/>
    <property type="match status" value="1"/>
</dbReference>
<dbReference type="GO" id="GO:0019082">
    <property type="term" value="P:viral protein processing"/>
    <property type="evidence" value="ECO:0007669"/>
    <property type="project" value="UniProtKB-UniRule"/>
</dbReference>
<dbReference type="Pfam" id="PF00517">
    <property type="entry name" value="GP41"/>
    <property type="match status" value="1"/>
</dbReference>
<keyword evidence="8 32" id="KW-1170">Fusion of virus membrane with host endosomal membrane</keyword>
<evidence type="ECO:0000256" key="8">
    <source>
        <dbReference type="ARBA" id="ARBA00022510"/>
    </source>
</evidence>
<feature type="site" description="Cleavage; by host furin" evidence="32">
    <location>
        <begin position="512"/>
        <end position="513"/>
    </location>
</feature>
<evidence type="ECO:0000256" key="2">
    <source>
        <dbReference type="ARBA" id="ARBA00004433"/>
    </source>
</evidence>
<evidence type="ECO:0000256" key="18">
    <source>
        <dbReference type="ARBA" id="ARBA00022844"/>
    </source>
</evidence>
<sequence>MRVRGMLKNYQQWWIWGILGFWMVMICNVRGNLWVTVYYGVPVWKDAKTTLFCASDAKALEREVHNVWATHACVPTDPNPQEIVLGNVTENFNMWKNDMVDQMHEDIISLWDEGLKPCVKLTPLCVTLNCTEVNTTKDSNNNTSSAGNSSANYEEIRNCTFNATTEIKDKKKKEHALFYKLDIVKLDGNNSHSYRLINCNTSAITQACPKVSFDPIPIHYCAPAGYAILKCNNRTFNGTGPCHNVSTVQCTHGIKPVVSTQLLLNGSLAEGDIIIRSENLTKNHKTIIVHLNKSVDIVCTRPNNNTRRSIRIGPGQTFYATGDIIGDIRQAYCNISKQEWNRTLQQVGKKLKEHFPNSTIRFDQASGGDLEITTHSFNCRGEFFYCNTSALFNSTYYPNSTDTNNTGSNSSSMITIPCRIKQIINMWQGVGRAIYASPVAGNITCVSNITGLLLTRDGGTDNNNITEIFRPGGGDMKDNWRSELYKYKVVEIKPLGIAPTPAKRRVVGREKRAVGVVGAMILGFLGTAGSTMGAAAVTLTVQARQLLSGIVQQQSNLLRAIEAQQHMLQLTVWGIKQLQARVLAIERYLKDQQLLGIWGCSGKLICPTAVPWNASWSDKSQEEIWGNLTWMEWDREISNYTNIIYGLLEKSQTQQEQNEKDLLALDSWKNLWNWFSITQWLWYIKIFIMIVGGLIGLRIIFAVLSIVNRVRQGYSPLSFQTLIPHQREPDRLGRIEEEGGEQDRDRSIRLVNGFLALFWDDLRSLCLFSYHRLRDFLLVTARAVELLGHSSLRGLQKGWGALKYLGNLVQYWGVELKKSAVSLLDTVAIVVAEGTDRIIEAIQRIGRAIFNIPRRIRQGFEAALI</sequence>
<dbReference type="FunFam" id="1.10.287.210:FF:000001">
    <property type="entry name" value="Envelope glycoprotein gp160"/>
    <property type="match status" value="1"/>
</dbReference>
<dbReference type="GO" id="GO:0019062">
    <property type="term" value="P:virion attachment to host cell"/>
    <property type="evidence" value="ECO:0007669"/>
    <property type="project" value="UniProtKB-UniRule"/>
</dbReference>
<dbReference type="EMBL" id="MG901603">
    <property type="protein sequence ID" value="AYX64152.1"/>
    <property type="molecule type" value="Genomic_RNA"/>
</dbReference>
<dbReference type="GO" id="GO:0019064">
    <property type="term" value="P:fusion of virus membrane with host plasma membrane"/>
    <property type="evidence" value="ECO:0007669"/>
    <property type="project" value="UniProtKB-UniRule"/>
</dbReference>
<dbReference type="HAMAP" id="MF_04083">
    <property type="entry name" value="HIV_ENV"/>
    <property type="match status" value="1"/>
</dbReference>
<feature type="short sequence motif" description="YXXL motif; contains endocytosis signal" evidence="32">
    <location>
        <begin position="714"/>
        <end position="717"/>
    </location>
</feature>
<evidence type="ECO:0000256" key="7">
    <source>
        <dbReference type="ARBA" id="ARBA00022506"/>
    </source>
</evidence>
<evidence type="ECO:0000256" key="22">
    <source>
        <dbReference type="ARBA" id="ARBA00022989"/>
    </source>
</evidence>
<evidence type="ECO:0000256" key="21">
    <source>
        <dbReference type="ARBA" id="ARBA00022890"/>
    </source>
</evidence>
<protein>
    <recommendedName>
        <fullName evidence="32">Envelope glycoprotein gp160</fullName>
    </recommendedName>
    <alternativeName>
        <fullName evidence="32">Env polyprotein</fullName>
    </alternativeName>
    <component>
        <recommendedName>
            <fullName evidence="32">Surface protein gp120</fullName>
            <shortName evidence="32">SU</shortName>
        </recommendedName>
        <alternativeName>
            <fullName evidence="32">Glycoprotein 120</fullName>
            <shortName evidence="32">gp120</shortName>
        </alternativeName>
    </component>
    <component>
        <recommendedName>
            <fullName evidence="32">Transmembrane protein gp41</fullName>
            <shortName evidence="32">TM</shortName>
        </recommendedName>
        <alternativeName>
            <fullName evidence="32">Glycoprotein 41</fullName>
            <shortName evidence="32">gp41</shortName>
        </alternativeName>
    </component>
</protein>
<proteinExistence type="inferred from homology"/>
<evidence type="ECO:0000256" key="13">
    <source>
        <dbReference type="ARBA" id="ARBA00022685"/>
    </source>
</evidence>
<keyword evidence="12 32" id="KW-1162">Viral penetration into host cytoplasm</keyword>